<dbReference type="OrthoDB" id="5374757at2759"/>
<dbReference type="GeneID" id="63804120"/>
<dbReference type="Proteomes" id="UP000193922">
    <property type="component" value="Unassembled WGS sequence"/>
</dbReference>
<dbReference type="RefSeq" id="XP_040743789.1">
    <property type="nucleotide sequence ID" value="XM_040887472.1"/>
</dbReference>
<keyword evidence="2" id="KW-1185">Reference proteome</keyword>
<gene>
    <name evidence="1" type="ORF">DL89DRAFT_267366</name>
</gene>
<reference evidence="1 2" key="1">
    <citation type="submission" date="2016-07" db="EMBL/GenBank/DDBJ databases">
        <title>Pervasive Adenine N6-methylation of Active Genes in Fungi.</title>
        <authorList>
            <consortium name="DOE Joint Genome Institute"/>
            <person name="Mondo S.J."/>
            <person name="Dannebaum R.O."/>
            <person name="Kuo R.C."/>
            <person name="Labutti K."/>
            <person name="Haridas S."/>
            <person name="Kuo A."/>
            <person name="Salamov A."/>
            <person name="Ahrendt S.R."/>
            <person name="Lipzen A."/>
            <person name="Sullivan W."/>
            <person name="Andreopoulos W.B."/>
            <person name="Clum A."/>
            <person name="Lindquist E."/>
            <person name="Daum C."/>
            <person name="Ramamoorthy G.K."/>
            <person name="Gryganskyi A."/>
            <person name="Culley D."/>
            <person name="Magnuson J.K."/>
            <person name="James T.Y."/>
            <person name="O'Malley M.A."/>
            <person name="Stajich J.E."/>
            <person name="Spatafora J.W."/>
            <person name="Visel A."/>
            <person name="Grigoriev I.V."/>
        </authorList>
    </citation>
    <scope>NUCLEOTIDE SEQUENCE [LARGE SCALE GENOMIC DNA]</scope>
    <source>
        <strain evidence="1 2">ATCC 12442</strain>
    </source>
</reference>
<comment type="caution">
    <text evidence="1">The sequence shown here is derived from an EMBL/GenBank/DDBJ whole genome shotgun (WGS) entry which is preliminary data.</text>
</comment>
<proteinExistence type="predicted"/>
<evidence type="ECO:0000313" key="2">
    <source>
        <dbReference type="Proteomes" id="UP000193922"/>
    </source>
</evidence>
<dbReference type="AlphaFoldDB" id="A0A1Y1W9E9"/>
<name>A0A1Y1W9E9_9FUNG</name>
<evidence type="ECO:0000313" key="1">
    <source>
        <dbReference type="EMBL" id="ORX70151.1"/>
    </source>
</evidence>
<dbReference type="EMBL" id="MCFD01000006">
    <property type="protein sequence ID" value="ORX70151.1"/>
    <property type="molecule type" value="Genomic_DNA"/>
</dbReference>
<organism evidence="1 2">
    <name type="scientific">Linderina pennispora</name>
    <dbReference type="NCBI Taxonomy" id="61395"/>
    <lineage>
        <taxon>Eukaryota</taxon>
        <taxon>Fungi</taxon>
        <taxon>Fungi incertae sedis</taxon>
        <taxon>Zoopagomycota</taxon>
        <taxon>Kickxellomycotina</taxon>
        <taxon>Kickxellomycetes</taxon>
        <taxon>Kickxellales</taxon>
        <taxon>Kickxellaceae</taxon>
        <taxon>Linderina</taxon>
    </lineage>
</organism>
<accession>A0A1Y1W9E9</accession>
<protein>
    <submittedName>
        <fullName evidence="1">Uncharacterized protein</fullName>
    </submittedName>
</protein>
<sequence length="142" mass="16263">MIFTRQQRFLRLSETAYLTVHIYLQEANVAWFTDALFQELLQAVKPKLKQKAAELRENKNPAASIYKNSALQVAFYVDRLESSGHLLVQEPLVKSESPDASQHLFSYQPLRRTANVLVLVPEPFDANNQIELPKVLNVQVEP</sequence>